<sequence>MAGVGVVACFLCVLKVAELEVSISIAHSEFAKQFCLRSNWQRSVLAKSADDPTSHPAVLSGGGRAVGG</sequence>
<evidence type="ECO:0000313" key="2">
    <source>
        <dbReference type="EMBL" id="EKK03263.1"/>
    </source>
</evidence>
<dbReference type="PATRIC" id="fig|993517.3.peg.1539"/>
<dbReference type="AlphaFoldDB" id="K5DLG2"/>
<protein>
    <submittedName>
        <fullName evidence="2">Uncharacterized protein</fullName>
    </submittedName>
</protein>
<accession>K5DLG2</accession>
<name>K5DLG2_RHOBT</name>
<evidence type="ECO:0000313" key="3">
    <source>
        <dbReference type="Proteomes" id="UP000007993"/>
    </source>
</evidence>
<organism evidence="2 3">
    <name type="scientific">Rhodopirellula baltica SH28</name>
    <dbReference type="NCBI Taxonomy" id="993517"/>
    <lineage>
        <taxon>Bacteria</taxon>
        <taxon>Pseudomonadati</taxon>
        <taxon>Planctomycetota</taxon>
        <taxon>Planctomycetia</taxon>
        <taxon>Pirellulales</taxon>
        <taxon>Pirellulaceae</taxon>
        <taxon>Rhodopirellula</taxon>
    </lineage>
</organism>
<feature type="region of interest" description="Disordered" evidence="1">
    <location>
        <begin position="47"/>
        <end position="68"/>
    </location>
</feature>
<evidence type="ECO:0000256" key="1">
    <source>
        <dbReference type="SAM" id="MobiDB-lite"/>
    </source>
</evidence>
<proteinExistence type="predicted"/>
<dbReference type="EMBL" id="AMCW01000033">
    <property type="protein sequence ID" value="EKK03263.1"/>
    <property type="molecule type" value="Genomic_DNA"/>
</dbReference>
<gene>
    <name evidence="2" type="ORF">RBSH_01412</name>
</gene>
<dbReference type="Proteomes" id="UP000007993">
    <property type="component" value="Unassembled WGS sequence"/>
</dbReference>
<comment type="caution">
    <text evidence="2">The sequence shown here is derived from an EMBL/GenBank/DDBJ whole genome shotgun (WGS) entry which is preliminary data.</text>
</comment>
<reference evidence="2 3" key="1">
    <citation type="journal article" date="2013" name="Mar. Genomics">
        <title>Expression of sulfatases in Rhodopirellula baltica and the diversity of sulfatases in the genus Rhodopirellula.</title>
        <authorList>
            <person name="Wegner C.E."/>
            <person name="Richter-Heitmann T."/>
            <person name="Klindworth A."/>
            <person name="Klockow C."/>
            <person name="Richter M."/>
            <person name="Achstetter T."/>
            <person name="Glockner F.O."/>
            <person name="Harder J."/>
        </authorList>
    </citation>
    <scope>NUCLEOTIDE SEQUENCE [LARGE SCALE GENOMIC DNA]</scope>
    <source>
        <strain evidence="2 3">SH28</strain>
    </source>
</reference>